<dbReference type="Pfam" id="PF00046">
    <property type="entry name" value="Homeodomain"/>
    <property type="match status" value="1"/>
</dbReference>
<dbReference type="InterPro" id="IPR050649">
    <property type="entry name" value="Paired_Homeobox_TFs"/>
</dbReference>
<evidence type="ECO:0000313" key="9">
    <source>
        <dbReference type="EMBL" id="CAH2039468.1"/>
    </source>
</evidence>
<dbReference type="CDD" id="cd00086">
    <property type="entry name" value="homeodomain"/>
    <property type="match status" value="1"/>
</dbReference>
<protein>
    <recommendedName>
        <fullName evidence="8">Homeobox domain-containing protein</fullName>
    </recommendedName>
</protein>
<feature type="DNA-binding region" description="Homeobox" evidence="5">
    <location>
        <begin position="24"/>
        <end position="83"/>
    </location>
</feature>
<sequence length="308" mass="34899">MAGPYLSPLPGDLLTEYMFGRRRQRRNRTTFTPQQLSELESLFQKTHYPDVFLREEVALRISLSEARVQVWFQNRRAKWRKQARLQLLQDAWRMRCLGLGTPPLGIPGHTKPPDSSPEGDESPNDKGSPEPSPAMDNNGEMKSPRADAYHHNGMPDSMAPVHDMPPPMQYGAEDGRMMPQPFPFPPLMMQQQMESDIVPTDLRVPTKNPASCHCAPSVQGLEEPQNLAYRPREDEKNATESDSDTEIDLTSHSSKDDDLRESERLANRIATSIFRSDTVLHDLVPNDLSLGAVKNMNERNINRNNVSM</sequence>
<name>A0ABN8HPI5_9NEOP</name>
<evidence type="ECO:0000313" key="10">
    <source>
        <dbReference type="Proteomes" id="UP000837857"/>
    </source>
</evidence>
<dbReference type="InterPro" id="IPR009057">
    <property type="entry name" value="Homeodomain-like_sf"/>
</dbReference>
<gene>
    <name evidence="9" type="ORF">IPOD504_LOCUS1692</name>
</gene>
<evidence type="ECO:0000259" key="8">
    <source>
        <dbReference type="PROSITE" id="PS50071"/>
    </source>
</evidence>
<dbReference type="EMBL" id="OW152823">
    <property type="protein sequence ID" value="CAH2039468.1"/>
    <property type="molecule type" value="Genomic_DNA"/>
</dbReference>
<keyword evidence="4 5" id="KW-0539">Nucleus</keyword>
<accession>A0ABN8HPI5</accession>
<comment type="subcellular location">
    <subcellularLocation>
        <location evidence="1 5 6">Nucleus</location>
    </subcellularLocation>
</comment>
<proteinExistence type="predicted"/>
<keyword evidence="10" id="KW-1185">Reference proteome</keyword>
<organism evidence="9 10">
    <name type="scientific">Iphiclides podalirius</name>
    <name type="common">scarce swallowtail</name>
    <dbReference type="NCBI Taxonomy" id="110791"/>
    <lineage>
        <taxon>Eukaryota</taxon>
        <taxon>Metazoa</taxon>
        <taxon>Ecdysozoa</taxon>
        <taxon>Arthropoda</taxon>
        <taxon>Hexapoda</taxon>
        <taxon>Insecta</taxon>
        <taxon>Pterygota</taxon>
        <taxon>Neoptera</taxon>
        <taxon>Endopterygota</taxon>
        <taxon>Lepidoptera</taxon>
        <taxon>Glossata</taxon>
        <taxon>Ditrysia</taxon>
        <taxon>Papilionoidea</taxon>
        <taxon>Papilionidae</taxon>
        <taxon>Papilioninae</taxon>
        <taxon>Iphiclides</taxon>
    </lineage>
</organism>
<evidence type="ECO:0000256" key="6">
    <source>
        <dbReference type="RuleBase" id="RU000682"/>
    </source>
</evidence>
<feature type="region of interest" description="Disordered" evidence="7">
    <location>
        <begin position="101"/>
        <end position="178"/>
    </location>
</feature>
<dbReference type="Proteomes" id="UP000837857">
    <property type="component" value="Chromosome 11"/>
</dbReference>
<dbReference type="InterPro" id="IPR017970">
    <property type="entry name" value="Homeobox_CS"/>
</dbReference>
<evidence type="ECO:0000256" key="1">
    <source>
        <dbReference type="ARBA" id="ARBA00004123"/>
    </source>
</evidence>
<feature type="compositionally biased region" description="Basic and acidic residues" evidence="7">
    <location>
        <begin position="230"/>
        <end position="239"/>
    </location>
</feature>
<evidence type="ECO:0000256" key="7">
    <source>
        <dbReference type="SAM" id="MobiDB-lite"/>
    </source>
</evidence>
<feature type="non-terminal residue" evidence="9">
    <location>
        <position position="1"/>
    </location>
</feature>
<evidence type="ECO:0000256" key="3">
    <source>
        <dbReference type="ARBA" id="ARBA00023155"/>
    </source>
</evidence>
<keyword evidence="3 5" id="KW-0371">Homeobox</keyword>
<evidence type="ECO:0000256" key="2">
    <source>
        <dbReference type="ARBA" id="ARBA00023125"/>
    </source>
</evidence>
<dbReference type="PANTHER" id="PTHR24329:SF569">
    <property type="entry name" value="IP01065P"/>
    <property type="match status" value="1"/>
</dbReference>
<evidence type="ECO:0000256" key="5">
    <source>
        <dbReference type="PROSITE-ProRule" id="PRU00108"/>
    </source>
</evidence>
<dbReference type="Gene3D" id="1.10.10.60">
    <property type="entry name" value="Homeodomain-like"/>
    <property type="match status" value="1"/>
</dbReference>
<dbReference type="SUPFAM" id="SSF46689">
    <property type="entry name" value="Homeodomain-like"/>
    <property type="match status" value="1"/>
</dbReference>
<dbReference type="SMART" id="SM00389">
    <property type="entry name" value="HOX"/>
    <property type="match status" value="1"/>
</dbReference>
<feature type="region of interest" description="Disordered" evidence="7">
    <location>
        <begin position="214"/>
        <end position="259"/>
    </location>
</feature>
<dbReference type="InterPro" id="IPR001356">
    <property type="entry name" value="HD"/>
</dbReference>
<dbReference type="PANTHER" id="PTHR24329">
    <property type="entry name" value="HOMEOBOX PROTEIN ARISTALESS"/>
    <property type="match status" value="1"/>
</dbReference>
<dbReference type="PROSITE" id="PS50071">
    <property type="entry name" value="HOMEOBOX_2"/>
    <property type="match status" value="1"/>
</dbReference>
<keyword evidence="2 5" id="KW-0238">DNA-binding</keyword>
<feature type="domain" description="Homeobox" evidence="8">
    <location>
        <begin position="22"/>
        <end position="82"/>
    </location>
</feature>
<reference evidence="9" key="1">
    <citation type="submission" date="2022-03" db="EMBL/GenBank/DDBJ databases">
        <authorList>
            <person name="Martin H S."/>
        </authorList>
    </citation>
    <scope>NUCLEOTIDE SEQUENCE</scope>
</reference>
<evidence type="ECO:0000256" key="4">
    <source>
        <dbReference type="ARBA" id="ARBA00023242"/>
    </source>
</evidence>
<dbReference type="PROSITE" id="PS00027">
    <property type="entry name" value="HOMEOBOX_1"/>
    <property type="match status" value="1"/>
</dbReference>